<feature type="region of interest" description="Disordered" evidence="1">
    <location>
        <begin position="748"/>
        <end position="773"/>
    </location>
</feature>
<reference evidence="2 3" key="1">
    <citation type="submission" date="2021-07" db="EMBL/GenBank/DDBJ databases">
        <title>Whole Genome Sequence of Nocardia Iowensis.</title>
        <authorList>
            <person name="Lamm A."/>
            <person name="Collins-Fairclough A.M."/>
            <person name="Bunk B."/>
            <person name="Sproer C."/>
        </authorList>
    </citation>
    <scope>NUCLEOTIDE SEQUENCE [LARGE SCALE GENOMIC DNA]</scope>
    <source>
        <strain evidence="2 3">NRRL 5646</strain>
    </source>
</reference>
<name>A0ABX8RYC7_NOCIO</name>
<keyword evidence="3" id="KW-1185">Reference proteome</keyword>
<accession>A0ABX8RYC7</accession>
<dbReference type="EMBL" id="CP078145">
    <property type="protein sequence ID" value="QXN94659.1"/>
    <property type="molecule type" value="Genomic_DNA"/>
</dbReference>
<gene>
    <name evidence="2" type="ORF">KV110_17355</name>
</gene>
<sequence length="773" mass="80817">MEPQRNFPYWADIVGENWPAIGPEDWIALESVARDGVAGLDAGAVTQARHAFDEVVRSSAALEPVEQQMRRANPVAYVEALLAAADTFRVFAGVVGRTSHQILDIVEQAKRRIDGIPETSESGDEEDQQHHGAASVGDIVAEARAEVVDVATEAAAAAEFMTRPLLARIAEALGQPVPWQPERERSPRNSPGSPPVYGDPDQTTRPPLGLPSQDTPGPAPRGELGLVPHENGLPGLYDREHSAAGPAVVRTDSFPLLGAGAGGGDTRPPEPEAAESDGAASDRPVKSSAPPDSIIGAASDRTARPDLGNVVDQDSGTVVAADQVLGEATDSTVVPLVAVDPSRALSLSAVGAPLLAAAAAVHPAALAPAVSNPQSPAQARGVIPSAGSTAGAVAAEASAQPPARTPLRGSGSGEAAGSDTSVREAVSAAIAGAAAPSFVVGERVDGDLVLARTLLSGVLAVAGTSMVGPAWAISVMRQPVGLSVFITSNEGRGWLPAGLYLPSELSTPWVWAVSESSVWEGISDPVRILVEFGMAWARKSGARLSAVASSAPIDPILRARLSDVSMAGSVPAAKEPDFGSPGPGLVDRFGLVGSRRAREWVDGIPDDQVRARCVELAWNAHLRVRLFETSTPEPLGLSVLRDRILRAVASGAAPQPQWWDELRDADDLLAASLISRRIDVAQVGIGQLRTDDPGHRSEAALLRELVFQRRCDELVLLLATEPTTQLLREMVYAHGQIVDHPLFEAPEASAVPDDRRRITTADPTGRGSRSVPR</sequence>
<feature type="region of interest" description="Disordered" evidence="1">
    <location>
        <begin position="176"/>
        <end position="239"/>
    </location>
</feature>
<dbReference type="Proteomes" id="UP000694257">
    <property type="component" value="Chromosome"/>
</dbReference>
<feature type="compositionally biased region" description="Low complexity" evidence="1">
    <location>
        <begin position="393"/>
        <end position="402"/>
    </location>
</feature>
<evidence type="ECO:0000313" key="2">
    <source>
        <dbReference type="EMBL" id="QXN94659.1"/>
    </source>
</evidence>
<feature type="region of interest" description="Disordered" evidence="1">
    <location>
        <begin position="393"/>
        <end position="418"/>
    </location>
</feature>
<proteinExistence type="predicted"/>
<organism evidence="2 3">
    <name type="scientific">Nocardia iowensis</name>
    <dbReference type="NCBI Taxonomy" id="204891"/>
    <lineage>
        <taxon>Bacteria</taxon>
        <taxon>Bacillati</taxon>
        <taxon>Actinomycetota</taxon>
        <taxon>Actinomycetes</taxon>
        <taxon>Mycobacteriales</taxon>
        <taxon>Nocardiaceae</taxon>
        <taxon>Nocardia</taxon>
    </lineage>
</organism>
<evidence type="ECO:0000313" key="3">
    <source>
        <dbReference type="Proteomes" id="UP000694257"/>
    </source>
</evidence>
<protein>
    <submittedName>
        <fullName evidence="2">Uncharacterized protein</fullName>
    </submittedName>
</protein>
<evidence type="ECO:0000256" key="1">
    <source>
        <dbReference type="SAM" id="MobiDB-lite"/>
    </source>
</evidence>
<feature type="region of interest" description="Disordered" evidence="1">
    <location>
        <begin position="254"/>
        <end position="310"/>
    </location>
</feature>
<dbReference type="RefSeq" id="WP_218477296.1">
    <property type="nucleotide sequence ID" value="NZ_BAABJN010000015.1"/>
</dbReference>